<dbReference type="Gene3D" id="3.20.20.140">
    <property type="entry name" value="Metal-dependent hydrolases"/>
    <property type="match status" value="1"/>
</dbReference>
<evidence type="ECO:0000259" key="7">
    <source>
        <dbReference type="Pfam" id="PF01979"/>
    </source>
</evidence>
<comment type="cofactor">
    <cofactor evidence="6">
        <name>Mn(2+)</name>
        <dbReference type="ChEBI" id="CHEBI:29035"/>
    </cofactor>
</comment>
<accession>A0ABV2JA57</accession>
<protein>
    <recommendedName>
        <fullName evidence="2 6">Adenine deaminase</fullName>
        <shortName evidence="6">Adenase</shortName>
        <shortName evidence="6">Adenine aminase</shortName>
        <ecNumber evidence="2 6">3.5.4.2</ecNumber>
    </recommendedName>
</protein>
<dbReference type="SUPFAM" id="SSF51338">
    <property type="entry name" value="Composite domain of metallo-dependent hydrolases"/>
    <property type="match status" value="1"/>
</dbReference>
<dbReference type="InterPro" id="IPR006680">
    <property type="entry name" value="Amidohydro-rel"/>
</dbReference>
<evidence type="ECO:0000256" key="3">
    <source>
        <dbReference type="ARBA" id="ARBA00022801"/>
    </source>
</evidence>
<dbReference type="EC" id="3.5.4.2" evidence="2 6"/>
<reference evidence="9 10" key="1">
    <citation type="submission" date="2024-06" db="EMBL/GenBank/DDBJ databases">
        <title>Genomic Encyclopedia of Type Strains, Phase IV (KMG-IV): sequencing the most valuable type-strain genomes for metagenomic binning, comparative biology and taxonomic classification.</title>
        <authorList>
            <person name="Goeker M."/>
        </authorList>
    </citation>
    <scope>NUCLEOTIDE SEQUENCE [LARGE SCALE GENOMIC DNA]</scope>
    <source>
        <strain evidence="9 10">DSM 21460</strain>
    </source>
</reference>
<dbReference type="PANTHER" id="PTHR11113">
    <property type="entry name" value="N-ACETYLGLUCOSAMINE-6-PHOSPHATE DEACETYLASE"/>
    <property type="match status" value="1"/>
</dbReference>
<dbReference type="NCBIfam" id="TIGR01178">
    <property type="entry name" value="ade"/>
    <property type="match status" value="1"/>
</dbReference>
<feature type="domain" description="Amidohydrolase-related" evidence="7">
    <location>
        <begin position="64"/>
        <end position="344"/>
    </location>
</feature>
<dbReference type="CDD" id="cd01295">
    <property type="entry name" value="AdeC"/>
    <property type="match status" value="1"/>
</dbReference>
<evidence type="ECO:0000259" key="8">
    <source>
        <dbReference type="Pfam" id="PF13382"/>
    </source>
</evidence>
<dbReference type="Proteomes" id="UP001549162">
    <property type="component" value="Unassembled WGS sequence"/>
</dbReference>
<sequence length="570" mass="62934">MQNLEKRIQMARGMENAEIVFKNAKVVDVFSNRIINADIAVADGVILGVGSYEGKKEIDLSYKFVCPSLIDSHVHIESSMVSPREFAKILLKNGVSTIIADPHEVANVLGIEGIRYLIDESKNLPVDIRIMLPSCVPATFFENSGAVLDFETLNKLKDDEKILGLGEMMNYVGVLNCDEAVLSKINGFKDKPIDGHAPGVLDKDLNAYCVAGIKTDHECSTIEEMNERISRGMVVQIRQGTSAKNAETLTKGINKNNIDNIVFCSDDKHPKDLLTKGSVNENIKIAIKNGVEPIDTIKIATINAAKCYGLKNKGAIAPGYEANFIIVDNLENFEIEKVFIKGNLAVDGDKLLIEFDDEDKKQSFGKLRVHDYDIDDFKIEMNSNFANVIGINPNELITEKLTEKVKVENGIFVADDTYQKLVVIERHKGIKSIGKGIIKGFGIKNGAIAQTIAHDSHNIMIIGKSDEDIYQAMHEIVNLNGGVVVIKNKKVLASLPLEIAGLMTNLSIEETNLKLEQILDAIYQNLGVNNYDLDPILTLGFMSLPVIPKLKLTDKGLFDVEKFEFIDINA</sequence>
<dbReference type="EMBL" id="JBEPMA010000007">
    <property type="protein sequence ID" value="MET3617648.1"/>
    <property type="molecule type" value="Genomic_DNA"/>
</dbReference>
<evidence type="ECO:0000313" key="10">
    <source>
        <dbReference type="Proteomes" id="UP001549162"/>
    </source>
</evidence>
<evidence type="ECO:0000256" key="1">
    <source>
        <dbReference type="ARBA" id="ARBA00006773"/>
    </source>
</evidence>
<dbReference type="Gene3D" id="2.30.40.10">
    <property type="entry name" value="Urease, subunit C, domain 1"/>
    <property type="match status" value="1"/>
</dbReference>
<name>A0ABV2JA57_9FIRM</name>
<dbReference type="InterPro" id="IPR011059">
    <property type="entry name" value="Metal-dep_hydrolase_composite"/>
</dbReference>
<evidence type="ECO:0000256" key="5">
    <source>
        <dbReference type="ARBA" id="ARBA00047720"/>
    </source>
</evidence>
<dbReference type="PANTHER" id="PTHR11113:SF2">
    <property type="entry name" value="ADENINE DEAMINASE"/>
    <property type="match status" value="1"/>
</dbReference>
<dbReference type="SUPFAM" id="SSF51556">
    <property type="entry name" value="Metallo-dependent hydrolases"/>
    <property type="match status" value="1"/>
</dbReference>
<dbReference type="RefSeq" id="WP_354368293.1">
    <property type="nucleotide sequence ID" value="NZ_JBEPMA010000007.1"/>
</dbReference>
<evidence type="ECO:0000313" key="9">
    <source>
        <dbReference type="EMBL" id="MET3617648.1"/>
    </source>
</evidence>
<keyword evidence="3 6" id="KW-0378">Hydrolase</keyword>
<dbReference type="Pfam" id="PF01979">
    <property type="entry name" value="Amidohydro_1"/>
    <property type="match status" value="1"/>
</dbReference>
<feature type="domain" description="Adenine deaminase C-terminal" evidence="8">
    <location>
        <begin position="396"/>
        <end position="564"/>
    </location>
</feature>
<comment type="catalytic activity">
    <reaction evidence="5 6">
        <text>adenine + H2O + H(+) = hypoxanthine + NH4(+)</text>
        <dbReference type="Rhea" id="RHEA:23688"/>
        <dbReference type="ChEBI" id="CHEBI:15377"/>
        <dbReference type="ChEBI" id="CHEBI:15378"/>
        <dbReference type="ChEBI" id="CHEBI:16708"/>
        <dbReference type="ChEBI" id="CHEBI:17368"/>
        <dbReference type="ChEBI" id="CHEBI:28938"/>
        <dbReference type="EC" id="3.5.4.2"/>
    </reaction>
</comment>
<keyword evidence="10" id="KW-1185">Reference proteome</keyword>
<evidence type="ECO:0000256" key="2">
    <source>
        <dbReference type="ARBA" id="ARBA00012782"/>
    </source>
</evidence>
<organism evidence="9 10">
    <name type="scientific">Peptoniphilus olsenii</name>
    <dbReference type="NCBI Taxonomy" id="411570"/>
    <lineage>
        <taxon>Bacteria</taxon>
        <taxon>Bacillati</taxon>
        <taxon>Bacillota</taxon>
        <taxon>Tissierellia</taxon>
        <taxon>Tissierellales</taxon>
        <taxon>Peptoniphilaceae</taxon>
        <taxon>Peptoniphilus</taxon>
    </lineage>
</organism>
<dbReference type="HAMAP" id="MF_01518">
    <property type="entry name" value="Adenine_deamin"/>
    <property type="match status" value="1"/>
</dbReference>
<keyword evidence="4 6" id="KW-0464">Manganese</keyword>
<comment type="caution">
    <text evidence="9">The sequence shown here is derived from an EMBL/GenBank/DDBJ whole genome shotgun (WGS) entry which is preliminary data.</text>
</comment>
<dbReference type="InterPro" id="IPR026912">
    <property type="entry name" value="Adenine_deam_C"/>
</dbReference>
<dbReference type="GO" id="GO:0000034">
    <property type="term" value="F:adenine deaminase activity"/>
    <property type="evidence" value="ECO:0007669"/>
    <property type="project" value="UniProtKB-EC"/>
</dbReference>
<dbReference type="InterPro" id="IPR032466">
    <property type="entry name" value="Metal_Hydrolase"/>
</dbReference>
<comment type="similarity">
    <text evidence="1 6">Belongs to the metallo-dependent hydrolases superfamily. Adenine deaminase family.</text>
</comment>
<evidence type="ECO:0000256" key="4">
    <source>
        <dbReference type="ARBA" id="ARBA00023211"/>
    </source>
</evidence>
<proteinExistence type="inferred from homology"/>
<dbReference type="InterPro" id="IPR006679">
    <property type="entry name" value="Adenine_deam"/>
</dbReference>
<evidence type="ECO:0000256" key="6">
    <source>
        <dbReference type="HAMAP-Rule" id="MF_01518"/>
    </source>
</evidence>
<dbReference type="Pfam" id="PF13382">
    <property type="entry name" value="Adenine_deam_C"/>
    <property type="match status" value="1"/>
</dbReference>
<gene>
    <name evidence="6" type="primary">ade</name>
    <name evidence="9" type="ORF">ABID14_001282</name>
</gene>